<dbReference type="AlphaFoldDB" id="R7ZQC5"/>
<evidence type="ECO:0000313" key="5">
    <source>
        <dbReference type="Proteomes" id="UP000013909"/>
    </source>
</evidence>
<feature type="domain" description="DUF7088" evidence="3">
    <location>
        <begin position="37"/>
        <end position="146"/>
    </location>
</feature>
<feature type="transmembrane region" description="Helical" evidence="1">
    <location>
        <begin position="7"/>
        <end position="25"/>
    </location>
</feature>
<feature type="domain" description="ABC-type uncharacterised transport system" evidence="2">
    <location>
        <begin position="193"/>
        <end position="493"/>
    </location>
</feature>
<comment type="caution">
    <text evidence="4">The sequence shown here is derived from an EMBL/GenBank/DDBJ whole genome shotgun (WGS) entry which is preliminary data.</text>
</comment>
<keyword evidence="5" id="KW-1185">Reference proteome</keyword>
<dbReference type="EMBL" id="AQHR01000088">
    <property type="protein sequence ID" value="EON76315.1"/>
    <property type="molecule type" value="Genomic_DNA"/>
</dbReference>
<dbReference type="Proteomes" id="UP000013909">
    <property type="component" value="Unassembled WGS sequence"/>
</dbReference>
<gene>
    <name evidence="4" type="ORF">ADIS_3443</name>
</gene>
<dbReference type="STRING" id="1232681.ADIS_3443"/>
<dbReference type="InterPro" id="IPR019196">
    <property type="entry name" value="ABC_transp_unknown"/>
</dbReference>
<organism evidence="4 5">
    <name type="scientific">Lunatimonas lonarensis</name>
    <dbReference type="NCBI Taxonomy" id="1232681"/>
    <lineage>
        <taxon>Bacteria</taxon>
        <taxon>Pseudomonadati</taxon>
        <taxon>Bacteroidota</taxon>
        <taxon>Cytophagia</taxon>
        <taxon>Cytophagales</taxon>
        <taxon>Cyclobacteriaceae</taxon>
    </lineage>
</organism>
<keyword evidence="1" id="KW-0812">Transmembrane</keyword>
<dbReference type="InterPro" id="IPR019863">
    <property type="entry name" value="Motility-assoc_ABC-rel_GldG"/>
</dbReference>
<keyword evidence="1" id="KW-0472">Membrane</keyword>
<reference evidence="4 5" key="1">
    <citation type="submission" date="2013-02" db="EMBL/GenBank/DDBJ databases">
        <title>A novel strain isolated from Lonar lake, Maharashtra, India.</title>
        <authorList>
            <person name="Singh A."/>
        </authorList>
    </citation>
    <scope>NUCLEOTIDE SEQUENCE [LARGE SCALE GENOMIC DNA]</scope>
    <source>
        <strain evidence="4 5">AK24</strain>
    </source>
</reference>
<proteinExistence type="predicted"/>
<sequence length="560" mass="63023">MIRKIPIFARSGLMIASTWLFVYALNQTVSFRWDLTEERRFSVSSATRDILANLDEALEVEILLTGDLPGGMRRFQKSIEEALRIFDAFSNVPIRFYYQNPLDLPADIQQEYILTLAEYGITPTNLFASQQGGQTSRLIFPGVVVRNEEYEVGALLLKGERGMSPEEILNHSIENLEFEMGQAIKRLVAKYQRSVGLIMGHGEMDLDDGYGLVEALNDDFEVYKVPLEQAGKVEDLLDFEALIVAGPRKPFDEREKFLLDQYLMYGGNLLFFIDQMAVDLEYAGGDGTVAMPFDTGLDDLLFRYGIRINRDLVQDLNFGYHPVVAGEFGDQAQIVPLPWPFYVMAGRMANHPITKGLDQVQFRFVSSLDTVKADGVRKIPLVFSSDYSRKLQAPVRVAFEDMTREPDVESFGLSRLPLVYLLEGSFTSYFKNRFLPEGVDESAFRDSGNTGKVLVVGDGGFVKSMLNPVSGDPLALGEDPIGESSLANKAFLQHALHYLSDPEGIIASRTKQFQIRPLNRAKVKSQQTFWQLLNLLVPVALILIVGFVRQLLRRSRYESA</sequence>
<dbReference type="Pfam" id="PF09822">
    <property type="entry name" value="ABC_transp_aux"/>
    <property type="match status" value="1"/>
</dbReference>
<dbReference type="RefSeq" id="WP_010855576.1">
    <property type="nucleotide sequence ID" value="NZ_AQHR01000088.1"/>
</dbReference>
<dbReference type="Pfam" id="PF23357">
    <property type="entry name" value="DUF7088"/>
    <property type="match status" value="1"/>
</dbReference>
<dbReference type="OrthoDB" id="9777219at2"/>
<dbReference type="PATRIC" id="fig|1288963.3.peg.3435"/>
<evidence type="ECO:0000256" key="1">
    <source>
        <dbReference type="SAM" id="Phobius"/>
    </source>
</evidence>
<dbReference type="InterPro" id="IPR055396">
    <property type="entry name" value="DUF7088"/>
</dbReference>
<evidence type="ECO:0000259" key="2">
    <source>
        <dbReference type="Pfam" id="PF09822"/>
    </source>
</evidence>
<accession>R7ZQC5</accession>
<protein>
    <submittedName>
        <fullName evidence="4">Gliding motility protein GldG</fullName>
    </submittedName>
</protein>
<feature type="transmembrane region" description="Helical" evidence="1">
    <location>
        <begin position="529"/>
        <end position="548"/>
    </location>
</feature>
<name>R7ZQC5_9BACT</name>
<keyword evidence="1" id="KW-1133">Transmembrane helix</keyword>
<evidence type="ECO:0000313" key="4">
    <source>
        <dbReference type="EMBL" id="EON76315.1"/>
    </source>
</evidence>
<evidence type="ECO:0000259" key="3">
    <source>
        <dbReference type="Pfam" id="PF23357"/>
    </source>
</evidence>
<dbReference type="NCBIfam" id="TIGR03521">
    <property type="entry name" value="GldG"/>
    <property type="match status" value="1"/>
</dbReference>